<feature type="region of interest" description="Disordered" evidence="1">
    <location>
        <begin position="36"/>
        <end position="74"/>
    </location>
</feature>
<dbReference type="Pfam" id="PF13822">
    <property type="entry name" value="ACC_epsilon"/>
    <property type="match status" value="1"/>
</dbReference>
<dbReference type="EMBL" id="JBHSRD010000004">
    <property type="protein sequence ID" value="MFC6008155.1"/>
    <property type="molecule type" value="Genomic_DNA"/>
</dbReference>
<evidence type="ECO:0000256" key="1">
    <source>
        <dbReference type="SAM" id="MobiDB-lite"/>
    </source>
</evidence>
<dbReference type="InterPro" id="IPR032716">
    <property type="entry name" value="ACC_epsilon"/>
</dbReference>
<proteinExistence type="predicted"/>
<gene>
    <name evidence="2" type="ORF">ACFQDO_13550</name>
</gene>
<dbReference type="RefSeq" id="WP_345715153.1">
    <property type="nucleotide sequence ID" value="NZ_BAABFP010000002.1"/>
</dbReference>
<sequence>MSEQPEPAGLAVQVIRGEPTAEEVAALVVVLSAVAGGSSAGEPPAPTSLWASGARARTAPMPGAGAWRASGLPR</sequence>
<evidence type="ECO:0000313" key="3">
    <source>
        <dbReference type="Proteomes" id="UP001596189"/>
    </source>
</evidence>
<reference evidence="3" key="1">
    <citation type="journal article" date="2019" name="Int. J. Syst. Evol. Microbiol.">
        <title>The Global Catalogue of Microorganisms (GCM) 10K type strain sequencing project: providing services to taxonomists for standard genome sequencing and annotation.</title>
        <authorList>
            <consortium name="The Broad Institute Genomics Platform"/>
            <consortium name="The Broad Institute Genome Sequencing Center for Infectious Disease"/>
            <person name="Wu L."/>
            <person name="Ma J."/>
        </authorList>
    </citation>
    <scope>NUCLEOTIDE SEQUENCE [LARGE SCALE GENOMIC DNA]</scope>
    <source>
        <strain evidence="3">KACC 14249</strain>
    </source>
</reference>
<dbReference type="Proteomes" id="UP001596189">
    <property type="component" value="Unassembled WGS sequence"/>
</dbReference>
<accession>A0ABW1JGR7</accession>
<keyword evidence="3" id="KW-1185">Reference proteome</keyword>
<organism evidence="2 3">
    <name type="scientific">Angustibacter luteus</name>
    <dbReference type="NCBI Taxonomy" id="658456"/>
    <lineage>
        <taxon>Bacteria</taxon>
        <taxon>Bacillati</taxon>
        <taxon>Actinomycetota</taxon>
        <taxon>Actinomycetes</taxon>
        <taxon>Kineosporiales</taxon>
        <taxon>Kineosporiaceae</taxon>
    </lineage>
</organism>
<name>A0ABW1JGR7_9ACTN</name>
<evidence type="ECO:0000313" key="2">
    <source>
        <dbReference type="EMBL" id="MFC6008155.1"/>
    </source>
</evidence>
<comment type="caution">
    <text evidence="2">The sequence shown here is derived from an EMBL/GenBank/DDBJ whole genome shotgun (WGS) entry which is preliminary data.</text>
</comment>
<protein>
    <submittedName>
        <fullName evidence="2">Acyl-CoA carboxylase subunit epsilon</fullName>
    </submittedName>
</protein>